<keyword evidence="2 5" id="KW-0812">Transmembrane</keyword>
<dbReference type="EMBL" id="MQVX01000001">
    <property type="protein sequence ID" value="PQJ14669.1"/>
    <property type="molecule type" value="Genomic_DNA"/>
</dbReference>
<comment type="function">
    <text evidence="5">Part of the twin-arginine translocation (Tat) system that transports large folded proteins containing a characteristic twin-arginine motif in their signal peptide across membranes.</text>
</comment>
<keyword evidence="5" id="KW-0813">Transport</keyword>
<dbReference type="GO" id="GO:0065002">
    <property type="term" value="P:intracellular protein transmembrane transport"/>
    <property type="evidence" value="ECO:0007669"/>
    <property type="project" value="TreeGrafter"/>
</dbReference>
<keyword evidence="5" id="KW-0653">Protein transport</keyword>
<evidence type="ECO:0000256" key="4">
    <source>
        <dbReference type="ARBA" id="ARBA00023136"/>
    </source>
</evidence>
<keyword evidence="3 5" id="KW-1133">Transmembrane helix</keyword>
<dbReference type="GO" id="GO:0043953">
    <property type="term" value="P:protein transport by the Tat complex"/>
    <property type="evidence" value="ECO:0007669"/>
    <property type="project" value="UniProtKB-UniRule"/>
</dbReference>
<dbReference type="GO" id="GO:0033281">
    <property type="term" value="C:TAT protein transport complex"/>
    <property type="evidence" value="ECO:0007669"/>
    <property type="project" value="UniProtKB-UniRule"/>
</dbReference>
<comment type="similarity">
    <text evidence="5">Belongs to the TatC family.</text>
</comment>
<protein>
    <recommendedName>
        <fullName evidence="5">Sec-independent protein translocase protein TatC</fullName>
    </recommendedName>
</protein>
<evidence type="ECO:0000313" key="7">
    <source>
        <dbReference type="Proteomes" id="UP000239366"/>
    </source>
</evidence>
<evidence type="ECO:0000256" key="1">
    <source>
        <dbReference type="ARBA" id="ARBA00004141"/>
    </source>
</evidence>
<comment type="subunit">
    <text evidence="5">Forms a complex with TatA.</text>
</comment>
<dbReference type="PANTHER" id="PTHR30371">
    <property type="entry name" value="SEC-INDEPENDENT PROTEIN TRANSLOCASE PROTEIN TATC"/>
    <property type="match status" value="1"/>
</dbReference>
<keyword evidence="4 5" id="KW-0472">Membrane</keyword>
<dbReference type="RefSeq" id="WP_105000303.1">
    <property type="nucleotide sequence ID" value="NZ_MQVX01000001.1"/>
</dbReference>
<keyword evidence="5" id="KW-1003">Cell membrane</keyword>
<dbReference type="HAMAP" id="MF_00902">
    <property type="entry name" value="TatC"/>
    <property type="match status" value="1"/>
</dbReference>
<dbReference type="AlphaFoldDB" id="A0A2S7T421"/>
<dbReference type="Proteomes" id="UP000239366">
    <property type="component" value="Unassembled WGS sequence"/>
</dbReference>
<feature type="transmembrane region" description="Helical" evidence="5">
    <location>
        <begin position="99"/>
        <end position="118"/>
    </location>
</feature>
<feature type="transmembrane region" description="Helical" evidence="5">
    <location>
        <begin position="139"/>
        <end position="158"/>
    </location>
</feature>
<comment type="caution">
    <text evidence="6">The sequence shown here is derived from an EMBL/GenBank/DDBJ whole genome shotgun (WGS) entry which is preliminary data.</text>
</comment>
<comment type="subcellular location">
    <subcellularLocation>
        <location evidence="5">Cell membrane</location>
        <topology evidence="5">Multi-pass membrane protein</topology>
    </subcellularLocation>
    <subcellularLocation>
        <location evidence="1">Membrane</location>
        <topology evidence="1">Multi-pass membrane protein</topology>
    </subcellularLocation>
</comment>
<evidence type="ECO:0000256" key="2">
    <source>
        <dbReference type="ARBA" id="ARBA00022692"/>
    </source>
</evidence>
<evidence type="ECO:0000313" key="6">
    <source>
        <dbReference type="EMBL" id="PQJ14669.1"/>
    </source>
</evidence>
<gene>
    <name evidence="5" type="primary">tatC</name>
    <name evidence="6" type="ORF">BST99_01955</name>
</gene>
<proteinExistence type="inferred from homology"/>
<name>A0A2S7T421_9FLAO</name>
<keyword evidence="7" id="KW-1185">Reference proteome</keyword>
<accession>A0A2S7T421</accession>
<feature type="transmembrane region" description="Helical" evidence="5">
    <location>
        <begin position="190"/>
        <end position="213"/>
    </location>
</feature>
<feature type="transmembrane region" description="Helical" evidence="5">
    <location>
        <begin position="26"/>
        <end position="48"/>
    </location>
</feature>
<feature type="transmembrane region" description="Helical" evidence="5">
    <location>
        <begin position="225"/>
        <end position="240"/>
    </location>
</feature>
<dbReference type="GO" id="GO:0009977">
    <property type="term" value="F:proton motive force dependent protein transmembrane transporter activity"/>
    <property type="evidence" value="ECO:0007669"/>
    <property type="project" value="TreeGrafter"/>
</dbReference>
<reference evidence="7" key="1">
    <citation type="submission" date="2016-11" db="EMBL/GenBank/DDBJ databases">
        <title>Trade-off between light-utilization and light-protection in marine flavobacteria.</title>
        <authorList>
            <person name="Kumagai Y."/>
            <person name="Yoshizawa S."/>
            <person name="Kogure K."/>
        </authorList>
    </citation>
    <scope>NUCLEOTIDE SEQUENCE [LARGE SCALE GENOMIC DNA]</scope>
    <source>
        <strain evidence="7">SG-18</strain>
    </source>
</reference>
<dbReference type="OrthoDB" id="9777044at2"/>
<dbReference type="PANTHER" id="PTHR30371:SF0">
    <property type="entry name" value="SEC-INDEPENDENT PROTEIN TRANSLOCASE PROTEIN TATC, CHLOROPLASTIC-RELATED"/>
    <property type="match status" value="1"/>
</dbReference>
<organism evidence="6 7">
    <name type="scientific">Aureicoccus marinus</name>
    <dbReference type="NCBI Taxonomy" id="754435"/>
    <lineage>
        <taxon>Bacteria</taxon>
        <taxon>Pseudomonadati</taxon>
        <taxon>Bacteroidota</taxon>
        <taxon>Flavobacteriia</taxon>
        <taxon>Flavobacteriales</taxon>
        <taxon>Flavobacteriaceae</taxon>
        <taxon>Aureicoccus</taxon>
    </lineage>
</organism>
<keyword evidence="5" id="KW-0811">Translocation</keyword>
<feature type="transmembrane region" description="Helical" evidence="5">
    <location>
        <begin position="246"/>
        <end position="267"/>
    </location>
</feature>
<evidence type="ECO:0000256" key="3">
    <source>
        <dbReference type="ARBA" id="ARBA00022989"/>
    </source>
</evidence>
<dbReference type="PRINTS" id="PR01840">
    <property type="entry name" value="TATCFAMILY"/>
</dbReference>
<dbReference type="InterPro" id="IPR002033">
    <property type="entry name" value="TatC"/>
</dbReference>
<dbReference type="NCBIfam" id="TIGR00945">
    <property type="entry name" value="tatC"/>
    <property type="match status" value="1"/>
</dbReference>
<evidence type="ECO:0000256" key="5">
    <source>
        <dbReference type="HAMAP-Rule" id="MF_00902"/>
    </source>
</evidence>
<dbReference type="Pfam" id="PF00902">
    <property type="entry name" value="TatC"/>
    <property type="match status" value="1"/>
</dbReference>
<sequence length="287" mass="32648">MPQTKNVQDPNEMSFLDHLEELRWHLIRSIVAIVVVGCFAFVFKGFIFDTIIFGPKKMDFPTYQFFCSIAQFFGMESAFCAAELPFTIQNRTMAGQFSAHIWTSMWAGFILGFPYVLWEMWRFISPGLYEKERKYSRGFIVIASLLFFMGVLFGYYVVTPLSINFLGTYQVSTEVNNEIDISSFIATVRASVLACGVMFELPIIIFFLTKIGLVTPEILKKYRKYALVIVLILSAVITPPDVASQIIVAIPVLILYQISIYISALVIRQENKQKKKASSPPSQMPNV</sequence>